<dbReference type="eggNOG" id="COG0117">
    <property type="taxonomic scope" value="Bacteria"/>
</dbReference>
<dbReference type="NCBIfam" id="TIGR00326">
    <property type="entry name" value="eubact_ribD"/>
    <property type="match status" value="1"/>
</dbReference>
<dbReference type="RefSeq" id="WP_011820730.1">
    <property type="nucleotide sequence ID" value="NC_008817.1"/>
</dbReference>
<comment type="similarity">
    <text evidence="5 11">In the C-terminal section; belongs to the HTP reductase family.</text>
</comment>
<evidence type="ECO:0000259" key="15">
    <source>
        <dbReference type="PROSITE" id="PS51747"/>
    </source>
</evidence>
<dbReference type="EC" id="1.1.1.193" evidence="11"/>
<feature type="binding site" evidence="13">
    <location>
        <position position="190"/>
    </location>
    <ligand>
        <name>substrate</name>
    </ligand>
</feature>
<feature type="domain" description="CMP/dCMP-type deaminase" evidence="15">
    <location>
        <begin position="6"/>
        <end position="128"/>
    </location>
</feature>
<evidence type="ECO:0000256" key="7">
    <source>
        <dbReference type="ARBA" id="ARBA00023002"/>
    </source>
</evidence>
<dbReference type="PANTHER" id="PTHR38011">
    <property type="entry name" value="DIHYDROFOLATE REDUCTASE FAMILY PROTEIN (AFU_ORTHOLOGUE AFUA_8G06820)"/>
    <property type="match status" value="1"/>
</dbReference>
<dbReference type="PIRSF" id="PIRSF006769">
    <property type="entry name" value="RibD"/>
    <property type="match status" value="1"/>
</dbReference>
<keyword evidence="11 16" id="KW-0378">Hydrolase</keyword>
<dbReference type="OrthoDB" id="9800865at2"/>
<feature type="binding site" evidence="13">
    <location>
        <position position="294"/>
    </location>
    <ligand>
        <name>substrate</name>
    </ligand>
</feature>
<dbReference type="UniPathway" id="UPA00275">
    <property type="reaction ID" value="UER00401"/>
</dbReference>
<feature type="binding site" evidence="13">
    <location>
        <position position="210"/>
    </location>
    <ligand>
        <name>substrate</name>
    </ligand>
</feature>
<evidence type="ECO:0000256" key="8">
    <source>
        <dbReference type="ARBA" id="ARBA00023268"/>
    </source>
</evidence>
<evidence type="ECO:0000256" key="14">
    <source>
        <dbReference type="PIRSR" id="PIRSR006769-3"/>
    </source>
</evidence>
<comment type="catalytic activity">
    <reaction evidence="10 11">
        <text>2,5-diamino-6-hydroxy-4-(5-phosphoribosylamino)-pyrimidine + H2O + H(+) = 5-amino-6-(5-phospho-D-ribosylamino)uracil + NH4(+)</text>
        <dbReference type="Rhea" id="RHEA:21868"/>
        <dbReference type="ChEBI" id="CHEBI:15377"/>
        <dbReference type="ChEBI" id="CHEBI:15378"/>
        <dbReference type="ChEBI" id="CHEBI:28938"/>
        <dbReference type="ChEBI" id="CHEBI:58453"/>
        <dbReference type="ChEBI" id="CHEBI:58614"/>
        <dbReference type="EC" id="3.5.4.26"/>
    </reaction>
</comment>
<protein>
    <recommendedName>
        <fullName evidence="11">Riboflavin biosynthesis protein RibD</fullName>
    </recommendedName>
    <domain>
        <recommendedName>
            <fullName evidence="11">Diaminohydroxyphosphoribosylaminopyrimidine deaminase</fullName>
            <shortName evidence="11">DRAP deaminase</shortName>
            <ecNumber evidence="11">3.5.4.26</ecNumber>
        </recommendedName>
        <alternativeName>
            <fullName evidence="11">Riboflavin-specific deaminase</fullName>
        </alternativeName>
    </domain>
    <domain>
        <recommendedName>
            <fullName evidence="11">5-amino-6-(5-phosphoribosylamino)uracil reductase</fullName>
            <ecNumber evidence="11">1.1.1.193</ecNumber>
        </recommendedName>
        <alternativeName>
            <fullName evidence="11">HTP reductase</fullName>
        </alternativeName>
    </domain>
</protein>
<dbReference type="PROSITE" id="PS51747">
    <property type="entry name" value="CYT_DCMP_DEAMINASES_2"/>
    <property type="match status" value="1"/>
</dbReference>
<dbReference type="GO" id="GO:0046872">
    <property type="term" value="F:metal ion binding"/>
    <property type="evidence" value="ECO:0007669"/>
    <property type="project" value="UniProtKB-KW"/>
</dbReference>
<keyword evidence="11" id="KW-0686">Riboflavin biosynthesis</keyword>
<dbReference type="GO" id="GO:0050661">
    <property type="term" value="F:NADP binding"/>
    <property type="evidence" value="ECO:0007669"/>
    <property type="project" value="InterPro"/>
</dbReference>
<feature type="active site" description="Proton donor" evidence="12">
    <location>
        <position position="58"/>
    </location>
</feature>
<evidence type="ECO:0000256" key="10">
    <source>
        <dbReference type="ARBA" id="ARBA00049886"/>
    </source>
</evidence>
<feature type="binding site" evidence="13">
    <location>
        <position position="202"/>
    </location>
    <ligand>
        <name>NADP(+)</name>
        <dbReference type="ChEBI" id="CHEBI:58349"/>
    </ligand>
</feature>
<feature type="binding site" evidence="14">
    <location>
        <position position="81"/>
    </location>
    <ligand>
        <name>Zn(2+)</name>
        <dbReference type="ChEBI" id="CHEBI:29105"/>
        <note>catalytic</note>
    </ligand>
</feature>
<feature type="binding site" evidence="13">
    <location>
        <position position="174"/>
    </location>
    <ligand>
        <name>substrate</name>
    </ligand>
</feature>
<keyword evidence="6 11" id="KW-0521">NADP</keyword>
<evidence type="ECO:0000256" key="4">
    <source>
        <dbReference type="ARBA" id="ARBA00005259"/>
    </source>
</evidence>
<feature type="binding site" evidence="13">
    <location>
        <position position="206"/>
    </location>
    <ligand>
        <name>substrate</name>
    </ligand>
</feature>
<evidence type="ECO:0000256" key="11">
    <source>
        <dbReference type="PIRNR" id="PIRNR006769"/>
    </source>
</evidence>
<dbReference type="eggNOG" id="COG1985">
    <property type="taxonomic scope" value="Bacteria"/>
</dbReference>
<dbReference type="InterPro" id="IPR002125">
    <property type="entry name" value="CMP_dCMP_dom"/>
</dbReference>
<dbReference type="GO" id="GO:0008703">
    <property type="term" value="F:5-amino-6-(5-phosphoribosylamino)uracil reductase activity"/>
    <property type="evidence" value="ECO:0007669"/>
    <property type="project" value="UniProtKB-EC"/>
</dbReference>
<comment type="function">
    <text evidence="1 11">Converts 2,5-diamino-6-(ribosylamino)-4(3h)-pyrimidinone 5'-phosphate into 5-amino-6-(ribosylamino)-2,4(1h,3h)-pyrimidinedione 5'-phosphate.</text>
</comment>
<keyword evidence="7 11" id="KW-0560">Oxidoreductase</keyword>
<evidence type="ECO:0000256" key="5">
    <source>
        <dbReference type="ARBA" id="ARBA00007417"/>
    </source>
</evidence>
<keyword evidence="11 14" id="KW-0479">Metal-binding</keyword>
<feature type="binding site" evidence="13">
    <location>
        <position position="213"/>
    </location>
    <ligand>
        <name>substrate</name>
    </ligand>
</feature>
<dbReference type="KEGG" id="pmc:P9515_14261"/>
<dbReference type="EMBL" id="CP000552">
    <property type="protein sequence ID" value="ABM72633.1"/>
    <property type="molecule type" value="Genomic_DNA"/>
</dbReference>
<name>A2BXX2_PROM5</name>
<comment type="cofactor">
    <cofactor evidence="11 14">
        <name>Zn(2+)</name>
        <dbReference type="ChEBI" id="CHEBI:29105"/>
    </cofactor>
    <text evidence="11 14">Binds 1 zinc ion.</text>
</comment>
<dbReference type="InterPro" id="IPR002734">
    <property type="entry name" value="RibDG_C"/>
</dbReference>
<dbReference type="GO" id="GO:0009231">
    <property type="term" value="P:riboflavin biosynthetic process"/>
    <property type="evidence" value="ECO:0007669"/>
    <property type="project" value="UniProtKB-UniPathway"/>
</dbReference>
<sequence length="368" mass="40863">MIEINGIDIKWMKRAIYLASLGKGRTNPNPMVGAVILDKNGNLISEGFHSKSGMPHAEAMAFNNLKKNARDGILYVNLEPCCHHGKTPPCVDKIISFGIKKVFVSIEDPDKRVSGKGIKLLKDSGIEVHLGLCEKESTELNKSFIHRNITNNAYGVLKWAMSMDGRVGLKNGKSKWITNKDSRSLVHSHRACFDAIVIGGNTLRKDDPLLTSRGRRNPEPLRVVFTKTLDLPEKSNFWDFNLAKTLVVYDSSCADKNFLKRIPEGVEIEELSSDNPILLSNLLAKKGCNNVLWECGPKLATSAIKAGCIQELMTFIAPKILGGISSMNPFSDFEFTDMDQVFNLCKSEINFIGDDIFVKSAINYKKVV</sequence>
<dbReference type="SUPFAM" id="SSF53597">
    <property type="entry name" value="Dihydrofolate reductase-like"/>
    <property type="match status" value="1"/>
</dbReference>
<dbReference type="STRING" id="167542.P9515_14261"/>
<comment type="pathway">
    <text evidence="2 11">Cofactor biosynthesis; riboflavin biosynthesis; 5-amino-6-(D-ribitylamino)uracil from GTP: step 2/4.</text>
</comment>
<dbReference type="InterPro" id="IPR011549">
    <property type="entry name" value="RibD_C"/>
</dbReference>
<comment type="catalytic activity">
    <reaction evidence="9 11">
        <text>5-amino-6-(5-phospho-D-ribitylamino)uracil + NADP(+) = 5-amino-6-(5-phospho-D-ribosylamino)uracil + NADPH + H(+)</text>
        <dbReference type="Rhea" id="RHEA:17845"/>
        <dbReference type="ChEBI" id="CHEBI:15378"/>
        <dbReference type="ChEBI" id="CHEBI:57783"/>
        <dbReference type="ChEBI" id="CHEBI:58349"/>
        <dbReference type="ChEBI" id="CHEBI:58421"/>
        <dbReference type="ChEBI" id="CHEBI:58453"/>
        <dbReference type="EC" id="1.1.1.193"/>
    </reaction>
</comment>
<dbReference type="InterPro" id="IPR024072">
    <property type="entry name" value="DHFR-like_dom_sf"/>
</dbReference>
<proteinExistence type="inferred from homology"/>
<evidence type="ECO:0000256" key="13">
    <source>
        <dbReference type="PIRSR" id="PIRSR006769-2"/>
    </source>
</evidence>
<dbReference type="SUPFAM" id="SSF53927">
    <property type="entry name" value="Cytidine deaminase-like"/>
    <property type="match status" value="1"/>
</dbReference>
<dbReference type="InterPro" id="IPR050765">
    <property type="entry name" value="Riboflavin_Biosynth_HTPR"/>
</dbReference>
<dbReference type="EC" id="3.5.4.26" evidence="11"/>
<keyword evidence="8" id="KW-0511">Multifunctional enzyme</keyword>
<keyword evidence="11 14" id="KW-0862">Zinc</keyword>
<dbReference type="Proteomes" id="UP000001589">
    <property type="component" value="Chromosome"/>
</dbReference>
<dbReference type="NCBIfam" id="TIGR00227">
    <property type="entry name" value="ribD_Cterm"/>
    <property type="match status" value="1"/>
</dbReference>
<feature type="binding site" evidence="14">
    <location>
        <position position="90"/>
    </location>
    <ligand>
        <name>Zn(2+)</name>
        <dbReference type="ChEBI" id="CHEBI:29105"/>
        <note>catalytic</note>
    </ligand>
</feature>
<dbReference type="AlphaFoldDB" id="A2BXX2"/>
<feature type="binding site" evidence="13">
    <location>
        <position position="176"/>
    </location>
    <ligand>
        <name>NADP(+)</name>
        <dbReference type="ChEBI" id="CHEBI:58349"/>
    </ligand>
</feature>
<evidence type="ECO:0000256" key="9">
    <source>
        <dbReference type="ARBA" id="ARBA00049861"/>
    </source>
</evidence>
<evidence type="ECO:0000313" key="16">
    <source>
        <dbReference type="EMBL" id="ABM72633.1"/>
    </source>
</evidence>
<dbReference type="Pfam" id="PF00383">
    <property type="entry name" value="dCMP_cyt_deam_1"/>
    <property type="match status" value="1"/>
</dbReference>
<dbReference type="InterPro" id="IPR016193">
    <property type="entry name" value="Cytidine_deaminase-like"/>
</dbReference>
<comment type="similarity">
    <text evidence="4 11">In the N-terminal section; belongs to the cytidine and deoxycytidylate deaminase family.</text>
</comment>
<evidence type="ECO:0000256" key="2">
    <source>
        <dbReference type="ARBA" id="ARBA00004882"/>
    </source>
</evidence>
<reference evidence="16 17" key="1">
    <citation type="journal article" date="2007" name="PLoS Genet.">
        <title>Patterns and implications of gene gain and loss in the evolution of Prochlorococcus.</title>
        <authorList>
            <person name="Kettler G.C."/>
            <person name="Martiny A.C."/>
            <person name="Huang K."/>
            <person name="Zucker J."/>
            <person name="Coleman M.L."/>
            <person name="Rodrigue S."/>
            <person name="Chen F."/>
            <person name="Lapidus A."/>
            <person name="Ferriera S."/>
            <person name="Johnson J."/>
            <person name="Steglich C."/>
            <person name="Church G.M."/>
            <person name="Richardson P."/>
            <person name="Chisholm S.W."/>
        </authorList>
    </citation>
    <scope>NUCLEOTIDE SEQUENCE [LARGE SCALE GENOMIC DNA]</scope>
    <source>
        <strain evidence="16 17">MIT 9515</strain>
    </source>
</reference>
<evidence type="ECO:0000256" key="3">
    <source>
        <dbReference type="ARBA" id="ARBA00004910"/>
    </source>
</evidence>
<dbReference type="GeneID" id="60201016"/>
<feature type="binding site" evidence="14">
    <location>
        <position position="56"/>
    </location>
    <ligand>
        <name>Zn(2+)</name>
        <dbReference type="ChEBI" id="CHEBI:29105"/>
        <note>catalytic</note>
    </ligand>
</feature>
<dbReference type="GO" id="GO:0008835">
    <property type="term" value="F:diaminohydroxyphosphoribosylaminopyrimidine deaminase activity"/>
    <property type="evidence" value="ECO:0007669"/>
    <property type="project" value="UniProtKB-EC"/>
</dbReference>
<accession>A2BXX2</accession>
<feature type="binding site" evidence="13">
    <location>
        <position position="160"/>
    </location>
    <ligand>
        <name>NADP(+)</name>
        <dbReference type="ChEBI" id="CHEBI:58349"/>
    </ligand>
</feature>
<evidence type="ECO:0000256" key="12">
    <source>
        <dbReference type="PIRSR" id="PIRSR006769-1"/>
    </source>
</evidence>
<dbReference type="Gene3D" id="3.40.140.10">
    <property type="entry name" value="Cytidine Deaminase, domain 2"/>
    <property type="match status" value="1"/>
</dbReference>
<comment type="pathway">
    <text evidence="3 11">Cofactor biosynthesis; riboflavin biosynthesis; 5-amino-6-(D-ribitylamino)uracil from GTP: step 3/4.</text>
</comment>
<dbReference type="Pfam" id="PF01872">
    <property type="entry name" value="RibD_C"/>
    <property type="match status" value="1"/>
</dbReference>
<organism evidence="16 17">
    <name type="scientific">Prochlorococcus marinus (strain MIT 9515)</name>
    <dbReference type="NCBI Taxonomy" id="167542"/>
    <lineage>
        <taxon>Bacteria</taxon>
        <taxon>Bacillati</taxon>
        <taxon>Cyanobacteriota</taxon>
        <taxon>Cyanophyceae</taxon>
        <taxon>Synechococcales</taxon>
        <taxon>Prochlorococcaceae</taxon>
        <taxon>Prochlorococcus</taxon>
    </lineage>
</organism>
<dbReference type="HOGENOM" id="CLU_036590_1_2_3"/>
<dbReference type="PANTHER" id="PTHR38011:SF7">
    <property type="entry name" value="2,5-DIAMINO-6-RIBOSYLAMINO-4(3H)-PYRIMIDINONE 5'-PHOSPHATE REDUCTASE"/>
    <property type="match status" value="1"/>
</dbReference>
<evidence type="ECO:0000256" key="1">
    <source>
        <dbReference type="ARBA" id="ARBA00002151"/>
    </source>
</evidence>
<dbReference type="InterPro" id="IPR004794">
    <property type="entry name" value="Eubact_RibD"/>
</dbReference>
<evidence type="ECO:0000313" key="17">
    <source>
        <dbReference type="Proteomes" id="UP000001589"/>
    </source>
</evidence>
<dbReference type="CDD" id="cd01284">
    <property type="entry name" value="Riboflavin_deaminase-reductase"/>
    <property type="match status" value="1"/>
</dbReference>
<evidence type="ECO:0000256" key="6">
    <source>
        <dbReference type="ARBA" id="ARBA00022857"/>
    </source>
</evidence>
<dbReference type="Gene3D" id="3.40.430.10">
    <property type="entry name" value="Dihydrofolate Reductase, subunit A"/>
    <property type="match status" value="1"/>
</dbReference>
<feature type="binding site" evidence="13">
    <location>
        <begin position="296"/>
        <end position="302"/>
    </location>
    <ligand>
        <name>NADP(+)</name>
        <dbReference type="ChEBI" id="CHEBI:58349"/>
    </ligand>
</feature>
<gene>
    <name evidence="16" type="ordered locus">P9515_14261</name>
</gene>